<feature type="compositionally biased region" description="Basic and acidic residues" evidence="1">
    <location>
        <begin position="101"/>
        <end position="116"/>
    </location>
</feature>
<evidence type="ECO:0000313" key="2">
    <source>
        <dbReference type="EMBL" id="KAJ1131185.1"/>
    </source>
</evidence>
<dbReference type="AlphaFoldDB" id="A0AAV7PW31"/>
<dbReference type="Proteomes" id="UP001066276">
    <property type="component" value="Chromosome 7"/>
</dbReference>
<comment type="caution">
    <text evidence="2">The sequence shown here is derived from an EMBL/GenBank/DDBJ whole genome shotgun (WGS) entry which is preliminary data.</text>
</comment>
<sequence>MESALPWTGPKGGQPEKSSHQRATPGAPGNHAAQSRLSKNRPPCCSTGAPLTPARLIQAPANNLQPGHTHGAKDGVPSGIARRPTARAPTHSPLSVTPHSPPRDRQQAGEPRDQKGFRCPGSSD</sequence>
<reference evidence="2" key="1">
    <citation type="journal article" date="2022" name="bioRxiv">
        <title>Sequencing and chromosome-scale assembly of the giantPleurodeles waltlgenome.</title>
        <authorList>
            <person name="Brown T."/>
            <person name="Elewa A."/>
            <person name="Iarovenko S."/>
            <person name="Subramanian E."/>
            <person name="Araus A.J."/>
            <person name="Petzold A."/>
            <person name="Susuki M."/>
            <person name="Suzuki K.-i.T."/>
            <person name="Hayashi T."/>
            <person name="Toyoda A."/>
            <person name="Oliveira C."/>
            <person name="Osipova E."/>
            <person name="Leigh N.D."/>
            <person name="Simon A."/>
            <person name="Yun M.H."/>
        </authorList>
    </citation>
    <scope>NUCLEOTIDE SEQUENCE</scope>
    <source>
        <strain evidence="2">20211129_DDA</strain>
        <tissue evidence="2">Liver</tissue>
    </source>
</reference>
<evidence type="ECO:0000256" key="1">
    <source>
        <dbReference type="SAM" id="MobiDB-lite"/>
    </source>
</evidence>
<accession>A0AAV7PW31</accession>
<dbReference type="EMBL" id="JANPWB010000011">
    <property type="protein sequence ID" value="KAJ1131185.1"/>
    <property type="molecule type" value="Genomic_DNA"/>
</dbReference>
<evidence type="ECO:0000313" key="3">
    <source>
        <dbReference type="Proteomes" id="UP001066276"/>
    </source>
</evidence>
<feature type="region of interest" description="Disordered" evidence="1">
    <location>
        <begin position="1"/>
        <end position="124"/>
    </location>
</feature>
<gene>
    <name evidence="2" type="ORF">NDU88_009524</name>
</gene>
<protein>
    <submittedName>
        <fullName evidence="2">Uncharacterized protein</fullName>
    </submittedName>
</protein>
<keyword evidence="3" id="KW-1185">Reference proteome</keyword>
<name>A0AAV7PW31_PLEWA</name>
<proteinExistence type="predicted"/>
<organism evidence="2 3">
    <name type="scientific">Pleurodeles waltl</name>
    <name type="common">Iberian ribbed newt</name>
    <dbReference type="NCBI Taxonomy" id="8319"/>
    <lineage>
        <taxon>Eukaryota</taxon>
        <taxon>Metazoa</taxon>
        <taxon>Chordata</taxon>
        <taxon>Craniata</taxon>
        <taxon>Vertebrata</taxon>
        <taxon>Euteleostomi</taxon>
        <taxon>Amphibia</taxon>
        <taxon>Batrachia</taxon>
        <taxon>Caudata</taxon>
        <taxon>Salamandroidea</taxon>
        <taxon>Salamandridae</taxon>
        <taxon>Pleurodelinae</taxon>
        <taxon>Pleurodeles</taxon>
    </lineage>
</organism>